<gene>
    <name evidence="1" type="ORF">FCALED_LOCUS14824</name>
</gene>
<proteinExistence type="predicted"/>
<evidence type="ECO:0000313" key="1">
    <source>
        <dbReference type="EMBL" id="CAG8728530.1"/>
    </source>
</evidence>
<accession>A0A9N9NFQ1</accession>
<dbReference type="EMBL" id="CAJVPQ010011719">
    <property type="protein sequence ID" value="CAG8728530.1"/>
    <property type="molecule type" value="Genomic_DNA"/>
</dbReference>
<dbReference type="AlphaFoldDB" id="A0A9N9NFQ1"/>
<organism evidence="1 2">
    <name type="scientific">Funneliformis caledonium</name>
    <dbReference type="NCBI Taxonomy" id="1117310"/>
    <lineage>
        <taxon>Eukaryota</taxon>
        <taxon>Fungi</taxon>
        <taxon>Fungi incertae sedis</taxon>
        <taxon>Mucoromycota</taxon>
        <taxon>Glomeromycotina</taxon>
        <taxon>Glomeromycetes</taxon>
        <taxon>Glomerales</taxon>
        <taxon>Glomeraceae</taxon>
        <taxon>Funneliformis</taxon>
    </lineage>
</organism>
<comment type="caution">
    <text evidence="1">The sequence shown here is derived from an EMBL/GenBank/DDBJ whole genome shotgun (WGS) entry which is preliminary data.</text>
</comment>
<sequence>EYCGNANEAVNQISNFIQSSRLKNININAVITDLASAYTTFDMLNKEDRNNDEELVNGLENYEENSDILHLLLGHCVNFTDSKEVK</sequence>
<feature type="non-terminal residue" evidence="1">
    <location>
        <position position="86"/>
    </location>
</feature>
<dbReference type="Proteomes" id="UP000789570">
    <property type="component" value="Unassembled WGS sequence"/>
</dbReference>
<reference evidence="1" key="1">
    <citation type="submission" date="2021-06" db="EMBL/GenBank/DDBJ databases">
        <authorList>
            <person name="Kallberg Y."/>
            <person name="Tangrot J."/>
            <person name="Rosling A."/>
        </authorList>
    </citation>
    <scope>NUCLEOTIDE SEQUENCE</scope>
    <source>
        <strain evidence="1">UK204</strain>
    </source>
</reference>
<keyword evidence="2" id="KW-1185">Reference proteome</keyword>
<evidence type="ECO:0000313" key="2">
    <source>
        <dbReference type="Proteomes" id="UP000789570"/>
    </source>
</evidence>
<name>A0A9N9NFQ1_9GLOM</name>
<protein>
    <submittedName>
        <fullName evidence="1">4974_t:CDS:1</fullName>
    </submittedName>
</protein>